<evidence type="ECO:0000256" key="4">
    <source>
        <dbReference type="ARBA" id="ARBA00022679"/>
    </source>
</evidence>
<comment type="subcellular location">
    <subcellularLocation>
        <location evidence="1 12">Cell membrane</location>
        <topology evidence="1 12">Multi-pass membrane protein</topology>
    </subcellularLocation>
</comment>
<keyword evidence="6" id="KW-0677">Repeat</keyword>
<keyword evidence="7 12" id="KW-1133">Transmembrane helix</keyword>
<keyword evidence="11 12" id="KW-1208">Phospholipid metabolism</keyword>
<feature type="domain" description="PLD phosphodiesterase" evidence="14">
    <location>
        <begin position="218"/>
        <end position="245"/>
    </location>
</feature>
<evidence type="ECO:0000256" key="9">
    <source>
        <dbReference type="ARBA" id="ARBA00023136"/>
    </source>
</evidence>
<feature type="transmembrane region" description="Helical" evidence="12">
    <location>
        <begin position="36"/>
        <end position="55"/>
    </location>
</feature>
<protein>
    <recommendedName>
        <fullName evidence="12 13">Cardiolipin synthase</fullName>
        <shortName evidence="12">CL synthase</shortName>
        <ecNumber evidence="12 13">2.7.8.-</ecNumber>
    </recommendedName>
</protein>
<name>A0A1S8KM12_9LACT</name>
<dbReference type="InterPro" id="IPR030874">
    <property type="entry name" value="Cardiolipin_synth_Firmi"/>
</dbReference>
<dbReference type="NCBIfam" id="TIGR04265">
    <property type="entry name" value="bac_cardiolipin"/>
    <property type="match status" value="1"/>
</dbReference>
<dbReference type="InterPro" id="IPR001736">
    <property type="entry name" value="PLipase_D/transphosphatidylase"/>
</dbReference>
<dbReference type="PANTHER" id="PTHR21248">
    <property type="entry name" value="CARDIOLIPIN SYNTHASE"/>
    <property type="match status" value="1"/>
</dbReference>
<dbReference type="Pfam" id="PF13396">
    <property type="entry name" value="PLDc_N"/>
    <property type="match status" value="1"/>
</dbReference>
<evidence type="ECO:0000256" key="6">
    <source>
        <dbReference type="ARBA" id="ARBA00022737"/>
    </source>
</evidence>
<evidence type="ECO:0000256" key="3">
    <source>
        <dbReference type="ARBA" id="ARBA00022516"/>
    </source>
</evidence>
<dbReference type="PROSITE" id="PS50035">
    <property type="entry name" value="PLD"/>
    <property type="match status" value="2"/>
</dbReference>
<reference evidence="15 16" key="1">
    <citation type="submission" date="2017-01" db="EMBL/GenBank/DDBJ databases">
        <title>Complete Genome Sequence of Dolosigranulum pigrum isolated from a Patient with interstitial lung disease.</title>
        <authorList>
            <person name="Mukhopadhyay R."/>
            <person name="Joaquin J."/>
            <person name="Hogue R."/>
            <person name="Fitzgerald S."/>
            <person name="Jospin G."/>
            <person name="Eisen J.A."/>
            <person name="Chaturvedi V."/>
        </authorList>
    </citation>
    <scope>NUCLEOTIDE SEQUENCE [LARGE SCALE GENOMIC DNA]</scope>
    <source>
        <strain evidence="15 16">15S00348</strain>
    </source>
</reference>
<feature type="transmembrane region" description="Helical" evidence="12">
    <location>
        <begin position="6"/>
        <end position="24"/>
    </location>
</feature>
<dbReference type="HAMAP" id="MF_01916">
    <property type="entry name" value="Cardiolipin_synth_Cls"/>
    <property type="match status" value="1"/>
</dbReference>
<dbReference type="FunFam" id="3.30.870.10:FF:000014">
    <property type="entry name" value="Cardiolipin synthase"/>
    <property type="match status" value="1"/>
</dbReference>
<comment type="similarity">
    <text evidence="12">Belongs to the phospholipase D family. Cardiolipin synthase subfamily.</text>
</comment>
<evidence type="ECO:0000256" key="8">
    <source>
        <dbReference type="ARBA" id="ARBA00023098"/>
    </source>
</evidence>
<feature type="active site" evidence="12">
    <location>
        <position position="404"/>
    </location>
</feature>
<feature type="domain" description="PLD phosphodiesterase" evidence="14">
    <location>
        <begin position="397"/>
        <end position="424"/>
    </location>
</feature>
<evidence type="ECO:0000313" key="16">
    <source>
        <dbReference type="Proteomes" id="UP000190409"/>
    </source>
</evidence>
<proteinExistence type="inferred from homology"/>
<keyword evidence="5 12" id="KW-0812">Transmembrane</keyword>
<evidence type="ECO:0000256" key="12">
    <source>
        <dbReference type="HAMAP-Rule" id="MF_01916"/>
    </source>
</evidence>
<evidence type="ECO:0000256" key="10">
    <source>
        <dbReference type="ARBA" id="ARBA00023209"/>
    </source>
</evidence>
<comment type="caution">
    <text evidence="15">The sequence shown here is derived from an EMBL/GenBank/DDBJ whole genome shotgun (WGS) entry which is preliminary data.</text>
</comment>
<comment type="function">
    <text evidence="12">Catalyzes the reversible phosphatidyl group transfer from one phosphatidylglycerol molecule to another to form cardiolipin (CL) (diphosphatidylglycerol) and glycerol.</text>
</comment>
<evidence type="ECO:0000256" key="5">
    <source>
        <dbReference type="ARBA" id="ARBA00022692"/>
    </source>
</evidence>
<dbReference type="CDD" id="cd09112">
    <property type="entry name" value="PLDc_CLS_2"/>
    <property type="match status" value="1"/>
</dbReference>
<dbReference type="SMART" id="SM00155">
    <property type="entry name" value="PLDc"/>
    <property type="match status" value="2"/>
</dbReference>
<dbReference type="CDD" id="cd09110">
    <property type="entry name" value="PLDc_CLS_1"/>
    <property type="match status" value="1"/>
</dbReference>
<dbReference type="GO" id="GO:0032049">
    <property type="term" value="P:cardiolipin biosynthetic process"/>
    <property type="evidence" value="ECO:0007669"/>
    <property type="project" value="UniProtKB-UniRule"/>
</dbReference>
<keyword evidence="2 12" id="KW-1003">Cell membrane</keyword>
<dbReference type="SUPFAM" id="SSF56024">
    <property type="entry name" value="Phospholipase D/nuclease"/>
    <property type="match status" value="2"/>
</dbReference>
<sequence>MSYISTIFWWFIIINSTLAIFTIFRDKTRDIASIWAWLLALIMLPGIGFIAYLFFGRGMSDKDIYDIKQQDQIGLRELKDTLTERYEHQHEAGDEVFSNNKKEMVSLFQGLDNAALTRDNEVDIYSDGKEKFDQLLEDIKQAKHHIHLVYYIFRGDKIGRAIVDALEEKANQGVEVRVLYDPVGTRWMTRSFFKKLKSFGGQACPSFGERMHILNMRLNYRNHRKIVVIDGKIGYTGGFNVGDDYLGEYPEMGYWRDTHVRIVGNGVLPLQTRFLTDWNASADEAQQVPYDNQYFPIQETTGDVDLQIVSSGPDSTEQQIKKGFIKMISLARKSVYIQTPYLVPDDAVLETIDIASKSGVDVHVMIPNKPDHPFIYQATLSYAEQLVEYGAHVHIYDGGFLHAKTIIVDDEMLSIGTANFDIRSFKLNFEVNTFMYSEKLAQAYHAQYMSDLQHAYELTPDIIANYSLWERFKQQFSRLFSPIL</sequence>
<dbReference type="InterPro" id="IPR025202">
    <property type="entry name" value="PLD-like_dom"/>
</dbReference>
<evidence type="ECO:0000259" key="14">
    <source>
        <dbReference type="PROSITE" id="PS50035"/>
    </source>
</evidence>
<feature type="active site" evidence="12">
    <location>
        <position position="230"/>
    </location>
</feature>
<keyword evidence="4 12" id="KW-0808">Transferase</keyword>
<gene>
    <name evidence="15" type="ORF">BWX42_02035</name>
</gene>
<dbReference type="GO" id="GO:0005886">
    <property type="term" value="C:plasma membrane"/>
    <property type="evidence" value="ECO:0007669"/>
    <property type="project" value="UniProtKB-SubCell"/>
</dbReference>
<keyword evidence="3 12" id="KW-0444">Lipid biosynthesis</keyword>
<feature type="active site" evidence="12">
    <location>
        <position position="223"/>
    </location>
</feature>
<evidence type="ECO:0000256" key="13">
    <source>
        <dbReference type="NCBIfam" id="TIGR04265"/>
    </source>
</evidence>
<dbReference type="EMBL" id="MUYF01000003">
    <property type="protein sequence ID" value="OOL80722.1"/>
    <property type="molecule type" value="Genomic_DNA"/>
</dbReference>
<dbReference type="Pfam" id="PF13091">
    <property type="entry name" value="PLDc_2"/>
    <property type="match status" value="2"/>
</dbReference>
<dbReference type="Gene3D" id="3.30.870.10">
    <property type="entry name" value="Endonuclease Chain A"/>
    <property type="match status" value="2"/>
</dbReference>
<keyword evidence="9 12" id="KW-0472">Membrane</keyword>
<evidence type="ECO:0000256" key="11">
    <source>
        <dbReference type="ARBA" id="ARBA00023264"/>
    </source>
</evidence>
<dbReference type="Proteomes" id="UP000190409">
    <property type="component" value="Unassembled WGS sequence"/>
</dbReference>
<keyword evidence="10 12" id="KW-0594">Phospholipid biosynthesis</keyword>
<evidence type="ECO:0000313" key="15">
    <source>
        <dbReference type="EMBL" id="OOL80722.1"/>
    </source>
</evidence>
<feature type="active site" evidence="12">
    <location>
        <position position="409"/>
    </location>
</feature>
<keyword evidence="8 12" id="KW-0443">Lipid metabolism</keyword>
<dbReference type="InterPro" id="IPR022924">
    <property type="entry name" value="Cardiolipin_synthase"/>
</dbReference>
<accession>A0A1S8KM12</accession>
<dbReference type="PANTHER" id="PTHR21248:SF22">
    <property type="entry name" value="PHOSPHOLIPASE D"/>
    <property type="match status" value="1"/>
</dbReference>
<evidence type="ECO:0000256" key="7">
    <source>
        <dbReference type="ARBA" id="ARBA00022989"/>
    </source>
</evidence>
<dbReference type="AlphaFoldDB" id="A0A1S8KM12"/>
<dbReference type="EC" id="2.7.8.-" evidence="12 13"/>
<dbReference type="InterPro" id="IPR027379">
    <property type="entry name" value="CLS_N"/>
</dbReference>
<feature type="active site" evidence="12">
    <location>
        <position position="402"/>
    </location>
</feature>
<evidence type="ECO:0000256" key="1">
    <source>
        <dbReference type="ARBA" id="ARBA00004651"/>
    </source>
</evidence>
<evidence type="ECO:0000256" key="2">
    <source>
        <dbReference type="ARBA" id="ARBA00022475"/>
    </source>
</evidence>
<organism evidence="15 16">
    <name type="scientific">Dolosigranulum pigrum</name>
    <dbReference type="NCBI Taxonomy" id="29394"/>
    <lineage>
        <taxon>Bacteria</taxon>
        <taxon>Bacillati</taxon>
        <taxon>Bacillota</taxon>
        <taxon>Bacilli</taxon>
        <taxon>Lactobacillales</taxon>
        <taxon>Carnobacteriaceae</taxon>
        <taxon>Dolosigranulum</taxon>
    </lineage>
</organism>
<feature type="active site" evidence="12">
    <location>
        <position position="225"/>
    </location>
</feature>
<comment type="catalytic activity">
    <reaction evidence="12">
        <text>2 a 1,2-diacyl-sn-glycero-3-phospho-(1'-sn-glycerol) = a cardiolipin + glycerol</text>
        <dbReference type="Rhea" id="RHEA:31451"/>
        <dbReference type="ChEBI" id="CHEBI:17754"/>
        <dbReference type="ChEBI" id="CHEBI:62237"/>
        <dbReference type="ChEBI" id="CHEBI:64716"/>
    </reaction>
</comment>
<dbReference type="GO" id="GO:0008808">
    <property type="term" value="F:cardiolipin synthase activity"/>
    <property type="evidence" value="ECO:0007669"/>
    <property type="project" value="UniProtKB-UniRule"/>
</dbReference>